<evidence type="ECO:0000313" key="1">
    <source>
        <dbReference type="EMBL" id="GAJ15948.1"/>
    </source>
</evidence>
<reference evidence="1" key="1">
    <citation type="journal article" date="2014" name="Front. Microbiol.">
        <title>High frequency of phylogenetically diverse reductive dehalogenase-homologous genes in deep subseafloor sedimentary metagenomes.</title>
        <authorList>
            <person name="Kawai M."/>
            <person name="Futagami T."/>
            <person name="Toyoda A."/>
            <person name="Takaki Y."/>
            <person name="Nishi S."/>
            <person name="Hori S."/>
            <person name="Arai W."/>
            <person name="Tsubouchi T."/>
            <person name="Morono Y."/>
            <person name="Uchiyama I."/>
            <person name="Ito T."/>
            <person name="Fujiyama A."/>
            <person name="Inagaki F."/>
            <person name="Takami H."/>
        </authorList>
    </citation>
    <scope>NUCLEOTIDE SEQUENCE</scope>
    <source>
        <strain evidence="1">Expedition CK06-06</strain>
    </source>
</reference>
<organism evidence="1">
    <name type="scientific">marine sediment metagenome</name>
    <dbReference type="NCBI Taxonomy" id="412755"/>
    <lineage>
        <taxon>unclassified sequences</taxon>
        <taxon>metagenomes</taxon>
        <taxon>ecological metagenomes</taxon>
    </lineage>
</organism>
<comment type="caution">
    <text evidence="1">The sequence shown here is derived from an EMBL/GenBank/DDBJ whole genome shotgun (WGS) entry which is preliminary data.</text>
</comment>
<dbReference type="Gene3D" id="3.50.50.60">
    <property type="entry name" value="FAD/NAD(P)-binding domain"/>
    <property type="match status" value="1"/>
</dbReference>
<sequence>VDPISGKGIPYAMMSGQIAIETINSCEKKDRLDKLGTTYEKSLDRRFLKILKAKRIARDKIFKDDASLKKFLTLWESHRASEIVMKKLLD</sequence>
<proteinExistence type="predicted"/>
<gene>
    <name evidence="1" type="ORF">S12H4_42816</name>
</gene>
<dbReference type="AlphaFoldDB" id="X1UEL8"/>
<dbReference type="EMBL" id="BARW01026229">
    <property type="protein sequence ID" value="GAJ15948.1"/>
    <property type="molecule type" value="Genomic_DNA"/>
</dbReference>
<accession>X1UEL8</accession>
<feature type="non-terminal residue" evidence="1">
    <location>
        <position position="1"/>
    </location>
</feature>
<evidence type="ECO:0008006" key="2">
    <source>
        <dbReference type="Google" id="ProtNLM"/>
    </source>
</evidence>
<dbReference type="InterPro" id="IPR036188">
    <property type="entry name" value="FAD/NAD-bd_sf"/>
</dbReference>
<protein>
    <recommendedName>
        <fullName evidence="2">FAD-binding domain-containing protein</fullName>
    </recommendedName>
</protein>
<name>X1UEL8_9ZZZZ</name>